<feature type="compositionally biased region" description="Low complexity" evidence="7">
    <location>
        <begin position="667"/>
        <end position="719"/>
    </location>
</feature>
<comment type="function">
    <text evidence="5">In the vertebrate host, binds to highly sulfated heparan sulfate proteoglycans (HSPGs) on the surface of host hepatocytes and is required for sporozoite invasion of the host hepatocytes.</text>
</comment>
<organism evidence="10 11">
    <name type="scientific">Chaetoceros tenuissimus</name>
    <dbReference type="NCBI Taxonomy" id="426638"/>
    <lineage>
        <taxon>Eukaryota</taxon>
        <taxon>Sar</taxon>
        <taxon>Stramenopiles</taxon>
        <taxon>Ochrophyta</taxon>
        <taxon>Bacillariophyta</taxon>
        <taxon>Coscinodiscophyceae</taxon>
        <taxon>Chaetocerotophycidae</taxon>
        <taxon>Chaetocerotales</taxon>
        <taxon>Chaetocerotaceae</taxon>
        <taxon>Chaetoceros</taxon>
    </lineage>
</organism>
<dbReference type="EMBL" id="BLLK01000020">
    <property type="protein sequence ID" value="GFH44784.1"/>
    <property type="molecule type" value="Genomic_DNA"/>
</dbReference>
<feature type="compositionally biased region" description="Polar residues" evidence="7">
    <location>
        <begin position="586"/>
        <end position="598"/>
    </location>
</feature>
<feature type="compositionally biased region" description="Low complexity" evidence="7">
    <location>
        <begin position="475"/>
        <end position="585"/>
    </location>
</feature>
<evidence type="ECO:0000256" key="3">
    <source>
        <dbReference type="ARBA" id="ARBA00022522"/>
    </source>
</evidence>
<dbReference type="InterPro" id="IPR008752">
    <property type="entry name" value="Peptidase_M11"/>
</dbReference>
<comment type="caution">
    <text evidence="10">The sequence shown here is derived from an EMBL/GenBank/DDBJ whole genome shotgun (WGS) entry which is preliminary data.</text>
</comment>
<feature type="signal peptide" evidence="8">
    <location>
        <begin position="1"/>
        <end position="22"/>
    </location>
</feature>
<dbReference type="Pfam" id="PF05548">
    <property type="entry name" value="Peptidase_M11"/>
    <property type="match status" value="1"/>
</dbReference>
<evidence type="ECO:0000256" key="5">
    <source>
        <dbReference type="ARBA" id="ARBA00033726"/>
    </source>
</evidence>
<evidence type="ECO:0000256" key="2">
    <source>
        <dbReference type="ARBA" id="ARBA00021911"/>
    </source>
</evidence>
<feature type="chain" id="PRO_5042224605" description="Circumsporozoite protein" evidence="8">
    <location>
        <begin position="23"/>
        <end position="791"/>
    </location>
</feature>
<feature type="region of interest" description="Disordered" evidence="7">
    <location>
        <begin position="107"/>
        <end position="142"/>
    </location>
</feature>
<gene>
    <name evidence="10" type="ORF">CTEN210_01258</name>
</gene>
<feature type="compositionally biased region" description="Low complexity" evidence="7">
    <location>
        <begin position="619"/>
        <end position="628"/>
    </location>
</feature>
<feature type="region of interest" description="Disordered" evidence="7">
    <location>
        <begin position="475"/>
        <end position="723"/>
    </location>
</feature>
<accession>A0AAD3CFP1</accession>
<evidence type="ECO:0000256" key="1">
    <source>
        <dbReference type="ARBA" id="ARBA00006241"/>
    </source>
</evidence>
<comment type="similarity">
    <text evidence="1">Belongs to the plasmodium circumsporozoite protein family.</text>
</comment>
<evidence type="ECO:0000256" key="7">
    <source>
        <dbReference type="SAM" id="MobiDB-lite"/>
    </source>
</evidence>
<dbReference type="InterPro" id="IPR051860">
    <property type="entry name" value="Plasmodium_CSP_Invasion"/>
</dbReference>
<proteinExistence type="inferred from homology"/>
<dbReference type="SUPFAM" id="SSF55486">
    <property type="entry name" value="Metalloproteases ('zincins'), catalytic domain"/>
    <property type="match status" value="1"/>
</dbReference>
<feature type="compositionally biased region" description="Low complexity" evidence="7">
    <location>
        <begin position="635"/>
        <end position="657"/>
    </location>
</feature>
<keyword evidence="3" id="KW-0748">Sporozoite</keyword>
<feature type="compositionally biased region" description="Basic residues" evidence="7">
    <location>
        <begin position="115"/>
        <end position="133"/>
    </location>
</feature>
<sequence length="791" mass="83999">MIFKSLPLLLATLNFDKSAVLAGEVTEERRLQPFKEACTGILTIQQFEKVNGKAKHDFWLECETPSGKSYKVNSVSKNWIKKNFINGNKISGKNKLVFKTPVTFDPEKQSISAKKPPRVKNKGAGKNKNKKNNRNGGRDLNEALTKDERTVLVVRVVANNGETPQTVENLKEYIFDMDKVSMSSQFAKCSHNQVSFIPTTNRNGTGGVNIVDGIVTVTIDANVEDGDVIVKQKIDDKLFDHFKTNRNNLADHVMYIYPDGVMAGIAYANVNGVLSVYSGDWGSSLTATLHEIGHNLNLHHSGKAGNEYADESGAMGYSIKRPGSPQMCFNAAKSWQLGWYKKRHLVVDFSNPLYEGYLKSVLSDPNTADAPPMLIKLNTKTATDYYINFNENSGFNGGTQLGGNKVLVTTTGKEGEGLSKSTLQAELDAGDTYVISNFDESGEDCEITVNSISVSSGADVKACCGKFCRVTEEPSMVPSSSPSQFPSAAPSLNPSSFPSSKPSISLVPSSNPTSLPTTTPSSSPSSLPSKLPSDSPSMVLSSSPTLTPSSMPSSGPSSLPSKLPSDSPTMVPSSSPTLLPSVFPSDSPTGLPSVSSFPSHEPSDLPSGFPSKVGTTMTPSISPSSIPSLEFSANPSSLPSSLPSSEPSSMPTSEKSMIPSLFPSDLPSVTESSVPSSSAEPSSVPTNIPSSLPSSIPSKSSAPSDASSSPSSQSASPSSQLLRNTNDTCAKITKVQKCKRTAGCRIGTEEGVGVVCIGNPASLHCKGHDGNKKQCKKDAACQWRNSISKCV</sequence>
<protein>
    <recommendedName>
        <fullName evidence="2">Circumsporozoite protein</fullName>
    </recommendedName>
</protein>
<dbReference type="PANTHER" id="PTHR44826">
    <property type="entry name" value="SPORE COAT PROTEIN SP85"/>
    <property type="match status" value="1"/>
</dbReference>
<evidence type="ECO:0000313" key="11">
    <source>
        <dbReference type="Proteomes" id="UP001054902"/>
    </source>
</evidence>
<evidence type="ECO:0000256" key="4">
    <source>
        <dbReference type="ARBA" id="ARBA00022737"/>
    </source>
</evidence>
<comment type="function">
    <text evidence="6">Essential sporozoite protein. In the mosquito vector, required for sporozoite development in the oocyst, migration through the vector hemolymph and entry into the vector salivary glands. In the vertebrate host, required for sporozoite migration through the host dermis and infection of host hepatocytes. Binds to highly sulfated heparan sulfate proteoglycans (HSPGs) on the surface of host hepatocytes.</text>
</comment>
<dbReference type="PANTHER" id="PTHR44826:SF3">
    <property type="entry name" value="SPORE COAT PROTEIN SP85"/>
    <property type="match status" value="1"/>
</dbReference>
<keyword evidence="4" id="KW-0677">Repeat</keyword>
<reference evidence="10 11" key="1">
    <citation type="journal article" date="2021" name="Sci. Rep.">
        <title>The genome of the diatom Chaetoceros tenuissimus carries an ancient integrated fragment of an extant virus.</title>
        <authorList>
            <person name="Hongo Y."/>
            <person name="Kimura K."/>
            <person name="Takaki Y."/>
            <person name="Yoshida Y."/>
            <person name="Baba S."/>
            <person name="Kobayashi G."/>
            <person name="Nagasaki K."/>
            <person name="Hano T."/>
            <person name="Tomaru Y."/>
        </authorList>
    </citation>
    <scope>NUCLEOTIDE SEQUENCE [LARGE SCALE GENOMIC DNA]</scope>
    <source>
        <strain evidence="10 11">NIES-3715</strain>
    </source>
</reference>
<dbReference type="Proteomes" id="UP001054902">
    <property type="component" value="Unassembled WGS sequence"/>
</dbReference>
<evidence type="ECO:0000259" key="9">
    <source>
        <dbReference type="Pfam" id="PF05548"/>
    </source>
</evidence>
<feature type="domain" description="Peptidase M11 gametolysin" evidence="9">
    <location>
        <begin position="166"/>
        <end position="341"/>
    </location>
</feature>
<keyword evidence="8" id="KW-0732">Signal</keyword>
<dbReference type="AlphaFoldDB" id="A0AAD3CFP1"/>
<evidence type="ECO:0000256" key="8">
    <source>
        <dbReference type="SAM" id="SignalP"/>
    </source>
</evidence>
<name>A0AAD3CFP1_9STRA</name>
<evidence type="ECO:0000313" key="10">
    <source>
        <dbReference type="EMBL" id="GFH44784.1"/>
    </source>
</evidence>
<keyword evidence="11" id="KW-1185">Reference proteome</keyword>
<evidence type="ECO:0000256" key="6">
    <source>
        <dbReference type="ARBA" id="ARBA00045806"/>
    </source>
</evidence>